<dbReference type="InterPro" id="IPR025378">
    <property type="entry name" value="DUF4368"/>
</dbReference>
<dbReference type="RefSeq" id="WP_129821315.1">
    <property type="nucleotide sequence ID" value="NZ_RCYV01000004.1"/>
</dbReference>
<dbReference type="AlphaFoldDB" id="A0A6I3NBD8"/>
<proteinExistence type="predicted"/>
<gene>
    <name evidence="1" type="ORF">GMA64_01645</name>
</gene>
<comment type="caution">
    <text evidence="1">The sequence shown here is derived from an EMBL/GenBank/DDBJ whole genome shotgun (WGS) entry which is preliminary data.</text>
</comment>
<evidence type="ECO:0000313" key="1">
    <source>
        <dbReference type="EMBL" id="MTL93225.1"/>
    </source>
</evidence>
<reference evidence="1" key="1">
    <citation type="journal article" date="2019" name="Nat. Med.">
        <title>A library of human gut bacterial isolates paired with longitudinal multiomics data enables mechanistic microbiome research.</title>
        <authorList>
            <person name="Poyet M."/>
            <person name="Groussin M."/>
            <person name="Gibbons S.M."/>
            <person name="Avila-Pacheco J."/>
            <person name="Jiang X."/>
            <person name="Kearney S.M."/>
            <person name="Perrotta A.R."/>
            <person name="Berdy B."/>
            <person name="Zhao S."/>
            <person name="Lieberman T.D."/>
            <person name="Swanson P.K."/>
            <person name="Smith M."/>
            <person name="Roesemann S."/>
            <person name="Alexander J.E."/>
            <person name="Rich S.A."/>
            <person name="Livny J."/>
            <person name="Vlamakis H."/>
            <person name="Clish C."/>
            <person name="Bullock K."/>
            <person name="Deik A."/>
            <person name="Scott J."/>
            <person name="Pierce K.A."/>
            <person name="Xavier R.J."/>
            <person name="Alm E.J."/>
        </authorList>
    </citation>
    <scope>NUCLEOTIDE SEQUENCE</scope>
    <source>
        <strain evidence="1">BIOML-A179</strain>
    </source>
</reference>
<dbReference type="EMBL" id="WMQV01000002">
    <property type="protein sequence ID" value="MTL93225.1"/>
    <property type="molecule type" value="Genomic_DNA"/>
</dbReference>
<organism evidence="1">
    <name type="scientific">Turicibacter sanguinis</name>
    <dbReference type="NCBI Taxonomy" id="154288"/>
    <lineage>
        <taxon>Bacteria</taxon>
        <taxon>Bacillati</taxon>
        <taxon>Bacillota</taxon>
        <taxon>Erysipelotrichia</taxon>
        <taxon>Erysipelotrichales</taxon>
        <taxon>Turicibacteraceae</taxon>
        <taxon>Turicibacter</taxon>
    </lineage>
</organism>
<name>A0A6I3NBD8_9FIRM</name>
<accession>A0A6I3NBD8</accession>
<protein>
    <submittedName>
        <fullName evidence="1">DUF4368 domain-containing protein</fullName>
    </submittedName>
</protein>
<dbReference type="Pfam" id="PF14287">
    <property type="entry name" value="DUF4368"/>
    <property type="match status" value="1"/>
</dbReference>
<sequence length="143" mass="16889">MSSKFIALIKKFQNFEEITGEMLIELIDKILVHKRDFRGRIDSPQTIEIYFNFIGQYMPQIAEERPTPAEIEEAEKKERIRAKRRAQCQRAKASGAYDRYYQKTKDKKIAEMHSKKDALRAEDRANGVYYLPKQDTQRKAVNE</sequence>